<keyword evidence="3" id="KW-1185">Reference proteome</keyword>
<accession>A0A5C3Q7F0</accession>
<name>A0A5C3Q7F0_9AGAR</name>
<dbReference type="Proteomes" id="UP000305067">
    <property type="component" value="Unassembled WGS sequence"/>
</dbReference>
<evidence type="ECO:0000313" key="3">
    <source>
        <dbReference type="Proteomes" id="UP000305067"/>
    </source>
</evidence>
<evidence type="ECO:0000256" key="1">
    <source>
        <dbReference type="SAM" id="Phobius"/>
    </source>
</evidence>
<sequence length="210" mass="23334">MHTLLSSHPHHPLMSVSVLVTHHHHSPPSPPHICLSLYPLLLIVLLLLCLYHFWNLLLAPRAMITCRHVAQLFLYRYVLLLRVKPSSFAALALCSQRVLAPEVFCPDSDNDVPAPRCTALGAPSDRQVRSLTGGMRSMMIDSSLEMPKEQPAPDMPGNAATTAMHEKPRWYSPPSRPLGLSHQDQCLEHASAYTHASEYVQVALETAAEQ</sequence>
<keyword evidence="1" id="KW-1133">Transmembrane helix</keyword>
<keyword evidence="1" id="KW-0812">Transmembrane</keyword>
<reference evidence="2 3" key="1">
    <citation type="journal article" date="2019" name="Nat. Ecol. Evol.">
        <title>Megaphylogeny resolves global patterns of mushroom evolution.</title>
        <authorList>
            <person name="Varga T."/>
            <person name="Krizsan K."/>
            <person name="Foldi C."/>
            <person name="Dima B."/>
            <person name="Sanchez-Garcia M."/>
            <person name="Sanchez-Ramirez S."/>
            <person name="Szollosi G.J."/>
            <person name="Szarkandi J.G."/>
            <person name="Papp V."/>
            <person name="Albert L."/>
            <person name="Andreopoulos W."/>
            <person name="Angelini C."/>
            <person name="Antonin V."/>
            <person name="Barry K.W."/>
            <person name="Bougher N.L."/>
            <person name="Buchanan P."/>
            <person name="Buyck B."/>
            <person name="Bense V."/>
            <person name="Catcheside P."/>
            <person name="Chovatia M."/>
            <person name="Cooper J."/>
            <person name="Damon W."/>
            <person name="Desjardin D."/>
            <person name="Finy P."/>
            <person name="Geml J."/>
            <person name="Haridas S."/>
            <person name="Hughes K."/>
            <person name="Justo A."/>
            <person name="Karasinski D."/>
            <person name="Kautmanova I."/>
            <person name="Kiss B."/>
            <person name="Kocsube S."/>
            <person name="Kotiranta H."/>
            <person name="LaButti K.M."/>
            <person name="Lechner B.E."/>
            <person name="Liimatainen K."/>
            <person name="Lipzen A."/>
            <person name="Lukacs Z."/>
            <person name="Mihaltcheva S."/>
            <person name="Morgado L.N."/>
            <person name="Niskanen T."/>
            <person name="Noordeloos M.E."/>
            <person name="Ohm R.A."/>
            <person name="Ortiz-Santana B."/>
            <person name="Ovrebo C."/>
            <person name="Racz N."/>
            <person name="Riley R."/>
            <person name="Savchenko A."/>
            <person name="Shiryaev A."/>
            <person name="Soop K."/>
            <person name="Spirin V."/>
            <person name="Szebenyi C."/>
            <person name="Tomsovsky M."/>
            <person name="Tulloss R.E."/>
            <person name="Uehling J."/>
            <person name="Grigoriev I.V."/>
            <person name="Vagvolgyi C."/>
            <person name="Papp T."/>
            <person name="Martin F.M."/>
            <person name="Miettinen O."/>
            <person name="Hibbett D.S."/>
            <person name="Nagy L.G."/>
        </authorList>
    </citation>
    <scope>NUCLEOTIDE SEQUENCE [LARGE SCALE GENOMIC DNA]</scope>
    <source>
        <strain evidence="2 3">CBS 309.79</strain>
    </source>
</reference>
<dbReference type="EMBL" id="ML178851">
    <property type="protein sequence ID" value="TFK97097.1"/>
    <property type="molecule type" value="Genomic_DNA"/>
</dbReference>
<feature type="transmembrane region" description="Helical" evidence="1">
    <location>
        <begin position="37"/>
        <end position="58"/>
    </location>
</feature>
<evidence type="ECO:0000313" key="2">
    <source>
        <dbReference type="EMBL" id="TFK97097.1"/>
    </source>
</evidence>
<gene>
    <name evidence="2" type="ORF">BDV98DRAFT_275577</name>
</gene>
<protein>
    <submittedName>
        <fullName evidence="2">Uncharacterized protein</fullName>
    </submittedName>
</protein>
<dbReference type="AlphaFoldDB" id="A0A5C3Q7F0"/>
<keyword evidence="1" id="KW-0472">Membrane</keyword>
<proteinExistence type="predicted"/>
<organism evidence="2 3">
    <name type="scientific">Pterulicium gracile</name>
    <dbReference type="NCBI Taxonomy" id="1884261"/>
    <lineage>
        <taxon>Eukaryota</taxon>
        <taxon>Fungi</taxon>
        <taxon>Dikarya</taxon>
        <taxon>Basidiomycota</taxon>
        <taxon>Agaricomycotina</taxon>
        <taxon>Agaricomycetes</taxon>
        <taxon>Agaricomycetidae</taxon>
        <taxon>Agaricales</taxon>
        <taxon>Pleurotineae</taxon>
        <taxon>Pterulaceae</taxon>
        <taxon>Pterulicium</taxon>
    </lineage>
</organism>